<name>A0A8T1ALV1_9STRA</name>
<evidence type="ECO:0008006" key="4">
    <source>
        <dbReference type="Google" id="ProtNLM"/>
    </source>
</evidence>
<dbReference type="SUPFAM" id="SSF140860">
    <property type="entry name" value="Pseudo ankyrin repeat-like"/>
    <property type="match status" value="1"/>
</dbReference>
<feature type="compositionally biased region" description="Polar residues" evidence="1">
    <location>
        <begin position="1"/>
        <end position="10"/>
    </location>
</feature>
<accession>A0A8T1ALV1</accession>
<evidence type="ECO:0000313" key="2">
    <source>
        <dbReference type="EMBL" id="KAG2881813.1"/>
    </source>
</evidence>
<feature type="region of interest" description="Disordered" evidence="1">
    <location>
        <begin position="1"/>
        <end position="28"/>
    </location>
</feature>
<dbReference type="InterPro" id="IPR039537">
    <property type="entry name" value="Retrotran_Ty1/copia-like"/>
</dbReference>
<dbReference type="AlphaFoldDB" id="A0A8T1ALV1"/>
<dbReference type="VEuPathDB" id="FungiDB:PC110_g22777"/>
<dbReference type="PANTHER" id="PTHR42648:SF28">
    <property type="entry name" value="TRANSPOSON-ENCODED PROTEIN WITH RIBONUCLEASE H-LIKE AND RETROVIRUS ZINC FINGER-LIKE DOMAINS"/>
    <property type="match status" value="1"/>
</dbReference>
<comment type="caution">
    <text evidence="2">The sequence shown here is derived from an EMBL/GenBank/DDBJ whole genome shotgun (WGS) entry which is preliminary data.</text>
</comment>
<proteinExistence type="predicted"/>
<dbReference type="EMBL" id="RCMK01002391">
    <property type="protein sequence ID" value="KAG2881813.1"/>
    <property type="molecule type" value="Genomic_DNA"/>
</dbReference>
<evidence type="ECO:0000256" key="1">
    <source>
        <dbReference type="SAM" id="MobiDB-lite"/>
    </source>
</evidence>
<gene>
    <name evidence="2" type="ORF">PC117_g26326</name>
</gene>
<dbReference type="PANTHER" id="PTHR42648">
    <property type="entry name" value="TRANSPOSASE, PUTATIVE-RELATED"/>
    <property type="match status" value="1"/>
</dbReference>
<evidence type="ECO:0000313" key="3">
    <source>
        <dbReference type="Proteomes" id="UP000736787"/>
    </source>
</evidence>
<sequence length="162" mass="18345">MPSMSTNSSKCRGYQQGKMVQKPFPSNPDKRKYKPFEFLHFDTCGPMEQASLGGSRYLLLITDEASGCTIWPSEMAIDEAVASGRVEVIDWLYKGSVVLFHTTDLLLHESAIGDAAICGHLPMLKCIRRYTKHRTFRLCKRVMDIAAANEHLDTIKWLYANK</sequence>
<organism evidence="2 3">
    <name type="scientific">Phytophthora cactorum</name>
    <dbReference type="NCBI Taxonomy" id="29920"/>
    <lineage>
        <taxon>Eukaryota</taxon>
        <taxon>Sar</taxon>
        <taxon>Stramenopiles</taxon>
        <taxon>Oomycota</taxon>
        <taxon>Peronosporomycetes</taxon>
        <taxon>Peronosporales</taxon>
        <taxon>Peronosporaceae</taxon>
        <taxon>Phytophthora</taxon>
    </lineage>
</organism>
<reference evidence="2" key="1">
    <citation type="submission" date="2018-10" db="EMBL/GenBank/DDBJ databases">
        <title>Effector identification in a new, highly contiguous assembly of the strawberry crown rot pathogen Phytophthora cactorum.</title>
        <authorList>
            <person name="Armitage A.D."/>
            <person name="Nellist C.F."/>
            <person name="Bates H."/>
            <person name="Vickerstaff R.J."/>
            <person name="Harrison R.J."/>
        </authorList>
    </citation>
    <scope>NUCLEOTIDE SEQUENCE</scope>
    <source>
        <strain evidence="2">4040</strain>
    </source>
</reference>
<protein>
    <recommendedName>
        <fullName evidence="4">Ankyrin repeat-containing domain</fullName>
    </recommendedName>
</protein>
<dbReference type="Proteomes" id="UP000736787">
    <property type="component" value="Unassembled WGS sequence"/>
</dbReference>